<reference evidence="5 6" key="1">
    <citation type="submission" date="2019-09" db="EMBL/GenBank/DDBJ databases">
        <authorList>
            <person name="Valk L.C."/>
        </authorList>
    </citation>
    <scope>NUCLEOTIDE SEQUENCE [LARGE SCALE GENOMIC DNA]</scope>
    <source>
        <strain evidence="5">GalUA</strain>
    </source>
</reference>
<dbReference type="Pfam" id="PF00005">
    <property type="entry name" value="ABC_tran"/>
    <property type="match status" value="1"/>
</dbReference>
<accession>A0A7V7UAT1</accession>
<evidence type="ECO:0000259" key="4">
    <source>
        <dbReference type="PROSITE" id="PS50893"/>
    </source>
</evidence>
<dbReference type="AlphaFoldDB" id="A0A7V7UAT1"/>
<reference evidence="5 6" key="2">
    <citation type="submission" date="2020-02" db="EMBL/GenBank/DDBJ databases">
        <title>Candidatus Galacturonibacter soehngenii shows hetero-acetogenic catabolism of galacturonic acid but lacks a canonical carbon monoxide dehydrogenase/acetyl-CoA synthase complex.</title>
        <authorList>
            <person name="Diender M."/>
            <person name="Stouten G.R."/>
            <person name="Petersen J.F."/>
            <person name="Nielsen P.H."/>
            <person name="Dueholm M.S."/>
            <person name="Pronk J.T."/>
            <person name="Van Loosdrecht M.C.M."/>
        </authorList>
    </citation>
    <scope>NUCLEOTIDE SEQUENCE [LARGE SCALE GENOMIC DNA]</scope>
    <source>
        <strain evidence="5">GalUA</strain>
    </source>
</reference>
<evidence type="ECO:0000256" key="3">
    <source>
        <dbReference type="ARBA" id="ARBA00022840"/>
    </source>
</evidence>
<evidence type="ECO:0000313" key="5">
    <source>
        <dbReference type="EMBL" id="KAB1436028.1"/>
    </source>
</evidence>
<dbReference type="RefSeq" id="WP_151147929.1">
    <property type="nucleotide sequence ID" value="NZ_WAGX01000007.1"/>
</dbReference>
<dbReference type="Gene3D" id="3.40.50.300">
    <property type="entry name" value="P-loop containing nucleotide triphosphate hydrolases"/>
    <property type="match status" value="1"/>
</dbReference>
<dbReference type="CDD" id="cd03217">
    <property type="entry name" value="ABC_FeS_Assembly"/>
    <property type="match status" value="1"/>
</dbReference>
<comment type="similarity">
    <text evidence="1">Belongs to the ABC transporter superfamily. Ycf16 family.</text>
</comment>
<dbReference type="GO" id="GO:0016887">
    <property type="term" value="F:ATP hydrolysis activity"/>
    <property type="evidence" value="ECO:0007669"/>
    <property type="project" value="InterPro"/>
</dbReference>
<dbReference type="SUPFAM" id="SSF52540">
    <property type="entry name" value="P-loop containing nucleoside triphosphate hydrolases"/>
    <property type="match status" value="1"/>
</dbReference>
<dbReference type="InterPro" id="IPR027417">
    <property type="entry name" value="P-loop_NTPase"/>
</dbReference>
<organism evidence="5 6">
    <name type="scientific">Candidatus Galacturonatibacter soehngenii</name>
    <dbReference type="NCBI Taxonomy" id="2307010"/>
    <lineage>
        <taxon>Bacteria</taxon>
        <taxon>Bacillati</taxon>
        <taxon>Bacillota</taxon>
        <taxon>Clostridia</taxon>
        <taxon>Lachnospirales</taxon>
        <taxon>Lachnospiraceae</taxon>
        <taxon>Candidatus Galacturonatibacter</taxon>
    </lineage>
</organism>
<evidence type="ECO:0000256" key="1">
    <source>
        <dbReference type="ARBA" id="ARBA00006216"/>
    </source>
</evidence>
<gene>
    <name evidence="5" type="primary">sufC</name>
    <name evidence="5" type="ORF">F7O84_16810</name>
</gene>
<evidence type="ECO:0000256" key="2">
    <source>
        <dbReference type="ARBA" id="ARBA00022741"/>
    </source>
</evidence>
<dbReference type="InterPro" id="IPR003593">
    <property type="entry name" value="AAA+_ATPase"/>
</dbReference>
<dbReference type="InterPro" id="IPR010230">
    <property type="entry name" value="FeS-cluster_ATPase_SufC"/>
</dbReference>
<dbReference type="PROSITE" id="PS50893">
    <property type="entry name" value="ABC_TRANSPORTER_2"/>
    <property type="match status" value="1"/>
</dbReference>
<evidence type="ECO:0000313" key="6">
    <source>
        <dbReference type="Proteomes" id="UP000461768"/>
    </source>
</evidence>
<feature type="domain" description="ABC transporter" evidence="4">
    <location>
        <begin position="6"/>
        <end position="246"/>
    </location>
</feature>
<dbReference type="InterPro" id="IPR003439">
    <property type="entry name" value="ABC_transporter-like_ATP-bd"/>
</dbReference>
<dbReference type="PANTHER" id="PTHR43204:SF1">
    <property type="entry name" value="ABC TRANSPORTER I FAMILY MEMBER 6, CHLOROPLASTIC"/>
    <property type="match status" value="1"/>
</dbReference>
<dbReference type="Proteomes" id="UP000461768">
    <property type="component" value="Unassembled WGS sequence"/>
</dbReference>
<dbReference type="PANTHER" id="PTHR43204">
    <property type="entry name" value="ABC TRANSPORTER I FAMILY MEMBER 6, CHLOROPLASTIC"/>
    <property type="match status" value="1"/>
</dbReference>
<keyword evidence="2" id="KW-0547">Nucleotide-binding</keyword>
<comment type="caution">
    <text evidence="5">The sequence shown here is derived from an EMBL/GenBank/DDBJ whole genome shotgun (WGS) entry which is preliminary data.</text>
</comment>
<protein>
    <submittedName>
        <fullName evidence="5">Fe-S cluster assembly ATPase SufC</fullName>
    </submittedName>
</protein>
<keyword evidence="3" id="KW-0067">ATP-binding</keyword>
<name>A0A7V7UAT1_9FIRM</name>
<dbReference type="OrthoDB" id="9806149at2"/>
<dbReference type="EMBL" id="WAGX01000007">
    <property type="protein sequence ID" value="KAB1436028.1"/>
    <property type="molecule type" value="Genomic_DNA"/>
</dbReference>
<dbReference type="SMART" id="SM00382">
    <property type="entry name" value="AAA"/>
    <property type="match status" value="1"/>
</dbReference>
<sequence length="246" mass="26824">MQKNLLEIKDLKATVEGKLILNGVDLTIRPGEVHVLMGPNGAGKSTLANVIMGDPRFEVEEGNIVFEGEDISKEKPDARARKGIFLSFQAPEEIPGVTLENFLRASRAACSGKPVKIFAFKDELSENMKALGMDEAYAKRYLNVGFSGGEKKKSEILQLAMMNPKLAILDETDSGLDVDAVKLISENIARFRNENNAILIITHITKILQNLPIDYVHVLADGKIVKTGDASIVDTIVQEGFSSVLG</sequence>
<proteinExistence type="inferred from homology"/>
<keyword evidence="6" id="KW-1185">Reference proteome</keyword>
<dbReference type="NCBIfam" id="TIGR01978">
    <property type="entry name" value="sufC"/>
    <property type="match status" value="1"/>
</dbReference>
<dbReference type="GO" id="GO:0005524">
    <property type="term" value="F:ATP binding"/>
    <property type="evidence" value="ECO:0007669"/>
    <property type="project" value="UniProtKB-KW"/>
</dbReference>